<dbReference type="EMBL" id="JAPHNI010000879">
    <property type="protein sequence ID" value="KAJ8107679.1"/>
    <property type="molecule type" value="Genomic_DNA"/>
</dbReference>
<dbReference type="Proteomes" id="UP001153331">
    <property type="component" value="Unassembled WGS sequence"/>
</dbReference>
<organism evidence="1 2">
    <name type="scientific">Boeremia exigua</name>
    <dbReference type="NCBI Taxonomy" id="749465"/>
    <lineage>
        <taxon>Eukaryota</taxon>
        <taxon>Fungi</taxon>
        <taxon>Dikarya</taxon>
        <taxon>Ascomycota</taxon>
        <taxon>Pezizomycotina</taxon>
        <taxon>Dothideomycetes</taxon>
        <taxon>Pleosporomycetidae</taxon>
        <taxon>Pleosporales</taxon>
        <taxon>Pleosporineae</taxon>
        <taxon>Didymellaceae</taxon>
        <taxon>Boeremia</taxon>
    </lineage>
</organism>
<protein>
    <submittedName>
        <fullName evidence="1">Uncharacterized protein</fullName>
    </submittedName>
</protein>
<name>A0ACC2HXL1_9PLEO</name>
<accession>A0ACC2HXL1</accession>
<proteinExistence type="predicted"/>
<comment type="caution">
    <text evidence="1">The sequence shown here is derived from an EMBL/GenBank/DDBJ whole genome shotgun (WGS) entry which is preliminary data.</text>
</comment>
<reference evidence="1" key="1">
    <citation type="submission" date="2022-11" db="EMBL/GenBank/DDBJ databases">
        <title>Genome Sequence of Boeremia exigua.</title>
        <authorList>
            <person name="Buettner E."/>
        </authorList>
    </citation>
    <scope>NUCLEOTIDE SEQUENCE</scope>
    <source>
        <strain evidence="1">CU02</strain>
    </source>
</reference>
<gene>
    <name evidence="1" type="ORF">OPT61_g8705</name>
</gene>
<evidence type="ECO:0000313" key="2">
    <source>
        <dbReference type="Proteomes" id="UP001153331"/>
    </source>
</evidence>
<keyword evidence="2" id="KW-1185">Reference proteome</keyword>
<sequence length="93" mass="10195">MQRINHNNKMGLFEAALLDLPVDAKDNTPRGLPNRTQFKHTLFAPALANAHASSVFPFARDALERKDWALAATQIKKTAEALDRAGTLLGQGQ</sequence>
<evidence type="ECO:0000313" key="1">
    <source>
        <dbReference type="EMBL" id="KAJ8107679.1"/>
    </source>
</evidence>